<dbReference type="RefSeq" id="WP_126168065.1">
    <property type="nucleotide sequence ID" value="NZ_CP020373.1"/>
</dbReference>
<dbReference type="SUPFAM" id="SSF52467">
    <property type="entry name" value="DHS-like NAD/FAD-binding domain"/>
    <property type="match status" value="1"/>
</dbReference>
<gene>
    <name evidence="1" type="ORF">STH12_02763</name>
</gene>
<reference evidence="2" key="1">
    <citation type="submission" date="2017-03" db="EMBL/GenBank/DDBJ databases">
        <title>Full genome sequence of a non-lethal Shewanella isolate that potentiates virulence of Vibio parahaemolyticus causing acute hepatopancreatic necrosis disease (AHPND) in shrimp.</title>
        <authorList>
            <person name="Prachumwat A."/>
            <person name="Sritunyalucksana K."/>
        </authorList>
    </citation>
    <scope>NUCLEOTIDE SEQUENCE [LARGE SCALE GENOMIC DNA]</scope>
    <source>
        <strain evidence="2">TH2012</strain>
    </source>
</reference>
<evidence type="ECO:0000313" key="2">
    <source>
        <dbReference type="Proteomes" id="UP000278437"/>
    </source>
</evidence>
<dbReference type="EMBL" id="CP020373">
    <property type="protein sequence ID" value="AZQ11832.1"/>
    <property type="molecule type" value="Genomic_DNA"/>
</dbReference>
<organism evidence="1 2">
    <name type="scientific">Shewanella khirikhana</name>
    <dbReference type="NCBI Taxonomy" id="1965282"/>
    <lineage>
        <taxon>Bacteria</taxon>
        <taxon>Pseudomonadati</taxon>
        <taxon>Pseudomonadota</taxon>
        <taxon>Gammaproteobacteria</taxon>
        <taxon>Alteromonadales</taxon>
        <taxon>Shewanellaceae</taxon>
        <taxon>Shewanella</taxon>
    </lineage>
</organism>
<dbReference type="InterPro" id="IPR029035">
    <property type="entry name" value="DHS-like_NAD/FAD-binding_dom"/>
</dbReference>
<dbReference type="Proteomes" id="UP000278437">
    <property type="component" value="Chromosome"/>
</dbReference>
<name>A0ABN5TZM7_9GAMM</name>
<sequence>MLTLRLGSIDFPHCILDALRDDNLVIFAGAGVSMGAPSNLSDFWTLASDIAQGTGLKAYEPLDRFLGQLHHREVDVHERAAALLSPAGSSPNELHRNLLQLFRTVGRVRLVTTNFDLHFETAAKDLFDSVPDVYRAPALPLGYDFSGIVHVHGALPRSQDLVLTDADFGRAYLTEGWARRFLVDVFRKYTVLFIGYSHEDAVMNYLARALPANNFAGRFALTDDDGRWDLLGITPIRFKKGVGKESFKELYDGVRQLAERTRRGALDWQSRLADLGSRLPPTDEEAISEVEQALSEIHTTRFLLNFARGSEWLIWLNDRNKLAGLFSSNPLSDHDLLLAHWIADHYAIEHAQVVFDILAFHELKLNPDVWWLIGRVVGLNNQPIDVLVLKRWVSLLLTNASVNSNHDIFWWLANCCADYDCTELVLMLFMKMCEHRLDIKKGFSWPNEQGDILPRLDAEWQSLTEHWPLNEVWTKHLKPNLHVIVTPLLKSITQRFEEMHAYIVIWGSASKDYDSISYGRSAIEGHEQDQFPEVIDVLIDAVRDALEWLAENSSTLCNIWIEKLVISDVPINRRLAIHAMSVAPDRTPDECLCWLQEKINLHGLSEHHEMFRLASLKYPKATEFARGNFIESILTGNCSISDEELSPRAHYNWFSWLSEASPDCQLVKTALAQVQAQYTEWLPSDHPDFTHYMSSSSFIVSESPWSVDQLLNMSPDEQLEELISFTGDSFYGEGRNGLLSDCREACKQDPKWAFKLAQALTNRKLWASDLWSALIRGMKESELTVGDWRDLLTLVAKPELHSGHARDISRLLATLVVNQGKPFSLELLDQANLIAESLWFSLEVDPEWEEIHDWCSYSANFPAGVIVDFWIHGLSLYLRDKSGSDRVLPDSYRHWFTYVVQDPTSNGGIGRCVLASQISFLFRLDEDWTRNYVIPLFSDSNSASFSSAWDGFLLFGQLNPELVDALLPTFLEAIQRLNSDLSYNRDKFIMCCTQVLTFYVDDPFEKLLPTLFHNCSLQDRLIFAVQLKRILMRANKQTKLELWERWIQRYWQQRLQGVPVKLDENEVQSMLECLPHLDEKYSEAVTMAISFPKISIVRTDLLFELTRSELVTQFPYETTKLLIYLANCKLKFFQSDLAKVAARIQVPTELQHQLDEEFAHVGIQRNVD</sequence>
<accession>A0ABN5TZM7</accession>
<evidence type="ECO:0000313" key="1">
    <source>
        <dbReference type="EMBL" id="AZQ11832.1"/>
    </source>
</evidence>
<evidence type="ECO:0008006" key="3">
    <source>
        <dbReference type="Google" id="ProtNLM"/>
    </source>
</evidence>
<keyword evidence="2" id="KW-1185">Reference proteome</keyword>
<proteinExistence type="predicted"/>
<protein>
    <recommendedName>
        <fullName evidence="3">SIR2-like domain-containing protein</fullName>
    </recommendedName>
</protein>
<dbReference type="Pfam" id="PF13289">
    <property type="entry name" value="SIR2_2"/>
    <property type="match status" value="1"/>
</dbReference>
<dbReference type="Gene3D" id="3.40.50.1220">
    <property type="entry name" value="TPP-binding domain"/>
    <property type="match status" value="1"/>
</dbReference>